<dbReference type="InterPro" id="IPR002048">
    <property type="entry name" value="EF_hand_dom"/>
</dbReference>
<dbReference type="Gene3D" id="2.60.120.10">
    <property type="entry name" value="Jelly Rolls"/>
    <property type="match status" value="3"/>
</dbReference>
<feature type="domain" description="Cyclic nucleotide-binding" evidence="20">
    <location>
        <begin position="695"/>
        <end position="789"/>
    </location>
</feature>
<evidence type="ECO:0000256" key="12">
    <source>
        <dbReference type="ARBA" id="ARBA00022842"/>
    </source>
</evidence>
<dbReference type="PANTHER" id="PTHR24353:SF37">
    <property type="entry name" value="CAMP-DEPENDENT PROTEIN KINASE CATALYTIC SUBUNIT PRKX"/>
    <property type="match status" value="1"/>
</dbReference>
<feature type="domain" description="Cyclic nucleotide-binding" evidence="20">
    <location>
        <begin position="1074"/>
        <end position="1171"/>
    </location>
</feature>
<feature type="domain" description="EF-hand" evidence="21">
    <location>
        <begin position="150"/>
        <end position="185"/>
    </location>
</feature>
<dbReference type="InterPro" id="IPR000719">
    <property type="entry name" value="Prot_kinase_dom"/>
</dbReference>
<evidence type="ECO:0000256" key="1">
    <source>
        <dbReference type="ARBA" id="ARBA00001946"/>
    </source>
</evidence>
<evidence type="ECO:0000313" key="23">
    <source>
        <dbReference type="EMBL" id="CAD8669828.1"/>
    </source>
</evidence>
<keyword evidence="10" id="KW-0418">Kinase</keyword>
<feature type="compositionally biased region" description="Acidic residues" evidence="18">
    <location>
        <begin position="365"/>
        <end position="375"/>
    </location>
</feature>
<keyword evidence="7" id="KW-0808">Transferase</keyword>
<dbReference type="SMART" id="SM00100">
    <property type="entry name" value="cNMP"/>
    <property type="match status" value="2"/>
</dbReference>
<name>A0A7S0R8V7_9CHLO</name>
<evidence type="ECO:0000256" key="16">
    <source>
        <dbReference type="ARBA" id="ARBA00047462"/>
    </source>
</evidence>
<evidence type="ECO:0000256" key="10">
    <source>
        <dbReference type="ARBA" id="ARBA00022777"/>
    </source>
</evidence>
<dbReference type="Pfam" id="PF00027">
    <property type="entry name" value="cNMP_binding"/>
    <property type="match status" value="2"/>
</dbReference>
<evidence type="ECO:0000259" key="20">
    <source>
        <dbReference type="PROSITE" id="PS50042"/>
    </source>
</evidence>
<dbReference type="InterPro" id="IPR018490">
    <property type="entry name" value="cNMP-bd_dom_sf"/>
</dbReference>
<keyword evidence="9 17" id="KW-0547">Nucleotide-binding</keyword>
<protein>
    <recommendedName>
        <fullName evidence="14">cGMP-dependent protein kinase</fullName>
        <ecNumber evidence="3">2.7.11.12</ecNumber>
    </recommendedName>
</protein>
<feature type="domain" description="AGC-kinase C-terminal" evidence="22">
    <location>
        <begin position="1454"/>
        <end position="1510"/>
    </location>
</feature>
<dbReference type="SUPFAM" id="SSF56112">
    <property type="entry name" value="Protein kinase-like (PK-like)"/>
    <property type="match status" value="1"/>
</dbReference>
<accession>A0A7S0R8V7</accession>
<keyword evidence="8" id="KW-0479">Metal-binding</keyword>
<dbReference type="PROSITE" id="PS51285">
    <property type="entry name" value="AGC_KINASE_CTER"/>
    <property type="match status" value="1"/>
</dbReference>
<dbReference type="EMBL" id="HBFA01019885">
    <property type="protein sequence ID" value="CAD8669828.1"/>
    <property type="molecule type" value="Transcribed_RNA"/>
</dbReference>
<dbReference type="SUPFAM" id="SSF47473">
    <property type="entry name" value="EF-hand"/>
    <property type="match status" value="1"/>
</dbReference>
<comment type="similarity">
    <text evidence="2">Belongs to the protein kinase superfamily. AGC Ser/Thr protein kinase family. cGMP subfamily.</text>
</comment>
<dbReference type="InterPro" id="IPR011009">
    <property type="entry name" value="Kinase-like_dom_sf"/>
</dbReference>
<dbReference type="PROSITE" id="PS00108">
    <property type="entry name" value="PROTEIN_KINASE_ST"/>
    <property type="match status" value="1"/>
</dbReference>
<dbReference type="InterPro" id="IPR000595">
    <property type="entry name" value="cNMP-bd_dom"/>
</dbReference>
<dbReference type="SMART" id="SM00220">
    <property type="entry name" value="S_TKc"/>
    <property type="match status" value="1"/>
</dbReference>
<evidence type="ECO:0000256" key="18">
    <source>
        <dbReference type="SAM" id="MobiDB-lite"/>
    </source>
</evidence>
<feature type="compositionally biased region" description="Basic and acidic residues" evidence="18">
    <location>
        <begin position="376"/>
        <end position="385"/>
    </location>
</feature>
<feature type="binding site" evidence="17">
    <location>
        <position position="1235"/>
    </location>
    <ligand>
        <name>ATP</name>
        <dbReference type="ChEBI" id="CHEBI:30616"/>
    </ligand>
</feature>
<dbReference type="PROSITE" id="PS50042">
    <property type="entry name" value="CNMP_BINDING_3"/>
    <property type="match status" value="3"/>
</dbReference>
<feature type="compositionally biased region" description="Polar residues" evidence="18">
    <location>
        <begin position="590"/>
        <end position="604"/>
    </location>
</feature>
<dbReference type="InterPro" id="IPR018488">
    <property type="entry name" value="cNMP-bd_CS"/>
</dbReference>
<keyword evidence="13" id="KW-0142">cGMP-binding</keyword>
<evidence type="ECO:0000256" key="15">
    <source>
        <dbReference type="ARBA" id="ARBA00047298"/>
    </source>
</evidence>
<evidence type="ECO:0000256" key="4">
    <source>
        <dbReference type="ARBA" id="ARBA00022490"/>
    </source>
</evidence>
<dbReference type="GO" id="GO:0004691">
    <property type="term" value="F:cAMP-dependent protein kinase activity"/>
    <property type="evidence" value="ECO:0007669"/>
    <property type="project" value="TreeGrafter"/>
</dbReference>
<dbReference type="PROSITE" id="PS50222">
    <property type="entry name" value="EF_HAND_2"/>
    <property type="match status" value="1"/>
</dbReference>
<evidence type="ECO:0000259" key="22">
    <source>
        <dbReference type="PROSITE" id="PS51285"/>
    </source>
</evidence>
<feature type="region of interest" description="Disordered" evidence="18">
    <location>
        <begin position="418"/>
        <end position="443"/>
    </location>
</feature>
<proteinExistence type="inferred from homology"/>
<dbReference type="GO" id="GO:0005509">
    <property type="term" value="F:calcium ion binding"/>
    <property type="evidence" value="ECO:0007669"/>
    <property type="project" value="InterPro"/>
</dbReference>
<evidence type="ECO:0000256" key="7">
    <source>
        <dbReference type="ARBA" id="ARBA00022679"/>
    </source>
</evidence>
<dbReference type="Gene3D" id="3.30.200.20">
    <property type="entry name" value="Phosphorylase Kinase, domain 1"/>
    <property type="match status" value="1"/>
</dbReference>
<keyword evidence="5" id="KW-0723">Serine/threonine-protein kinase</keyword>
<keyword evidence="6" id="KW-0140">cGMP</keyword>
<evidence type="ECO:0000256" key="6">
    <source>
        <dbReference type="ARBA" id="ARBA00022535"/>
    </source>
</evidence>
<dbReference type="PROSITE" id="PS00888">
    <property type="entry name" value="CNMP_BINDING_1"/>
    <property type="match status" value="1"/>
</dbReference>
<evidence type="ECO:0000259" key="21">
    <source>
        <dbReference type="PROSITE" id="PS50222"/>
    </source>
</evidence>
<organism evidence="23">
    <name type="scientific">Pyramimonas obovata</name>
    <dbReference type="NCBI Taxonomy" id="1411642"/>
    <lineage>
        <taxon>Eukaryota</taxon>
        <taxon>Viridiplantae</taxon>
        <taxon>Chlorophyta</taxon>
        <taxon>Pyramimonadophyceae</taxon>
        <taxon>Pyramimonadales</taxon>
        <taxon>Pyramimonadaceae</taxon>
        <taxon>Pyramimonas</taxon>
        <taxon>Pyramimonas incertae sedis</taxon>
    </lineage>
</organism>
<dbReference type="InterPro" id="IPR017441">
    <property type="entry name" value="Protein_kinase_ATP_BS"/>
</dbReference>
<evidence type="ECO:0000256" key="14">
    <source>
        <dbReference type="ARBA" id="ARBA00024113"/>
    </source>
</evidence>
<dbReference type="Gene3D" id="1.10.238.10">
    <property type="entry name" value="EF-hand"/>
    <property type="match status" value="1"/>
</dbReference>
<feature type="region of interest" description="Disordered" evidence="18">
    <location>
        <begin position="554"/>
        <end position="618"/>
    </location>
</feature>
<evidence type="ECO:0000256" key="5">
    <source>
        <dbReference type="ARBA" id="ARBA00022527"/>
    </source>
</evidence>
<evidence type="ECO:0000259" key="19">
    <source>
        <dbReference type="PROSITE" id="PS50011"/>
    </source>
</evidence>
<dbReference type="Gene3D" id="1.10.510.10">
    <property type="entry name" value="Transferase(Phosphotransferase) domain 1"/>
    <property type="match status" value="1"/>
</dbReference>
<evidence type="ECO:0000256" key="11">
    <source>
        <dbReference type="ARBA" id="ARBA00022840"/>
    </source>
</evidence>
<keyword evidence="12" id="KW-0460">Magnesium</keyword>
<evidence type="ECO:0000256" key="17">
    <source>
        <dbReference type="PROSITE-ProRule" id="PRU10141"/>
    </source>
</evidence>
<dbReference type="PROSITE" id="PS00107">
    <property type="entry name" value="PROTEIN_KINASE_ATP"/>
    <property type="match status" value="1"/>
</dbReference>
<dbReference type="EC" id="2.7.11.12" evidence="3"/>
<comment type="cofactor">
    <cofactor evidence="1">
        <name>Mg(2+)</name>
        <dbReference type="ChEBI" id="CHEBI:18420"/>
    </cofactor>
</comment>
<dbReference type="GO" id="GO:0030553">
    <property type="term" value="F:cGMP binding"/>
    <property type="evidence" value="ECO:0007669"/>
    <property type="project" value="UniProtKB-KW"/>
</dbReference>
<dbReference type="GO" id="GO:0005952">
    <property type="term" value="C:cAMP-dependent protein kinase complex"/>
    <property type="evidence" value="ECO:0007669"/>
    <property type="project" value="TreeGrafter"/>
</dbReference>
<feature type="domain" description="Protein kinase" evidence="19">
    <location>
        <begin position="1198"/>
        <end position="1453"/>
    </location>
</feature>
<reference evidence="23" key="1">
    <citation type="submission" date="2021-01" db="EMBL/GenBank/DDBJ databases">
        <authorList>
            <person name="Corre E."/>
            <person name="Pelletier E."/>
            <person name="Niang G."/>
            <person name="Scheremetjew M."/>
            <person name="Finn R."/>
            <person name="Kale V."/>
            <person name="Holt S."/>
            <person name="Cochrane G."/>
            <person name="Meng A."/>
            <person name="Brown T."/>
            <person name="Cohen L."/>
        </authorList>
    </citation>
    <scope>NUCLEOTIDE SEQUENCE</scope>
    <source>
        <strain evidence="23">CCMP722</strain>
    </source>
</reference>
<dbReference type="SUPFAM" id="SSF51206">
    <property type="entry name" value="cAMP-binding domain-like"/>
    <property type="match status" value="3"/>
</dbReference>
<dbReference type="InterPro" id="IPR011992">
    <property type="entry name" value="EF-hand-dom_pair"/>
</dbReference>
<feature type="region of interest" description="Disordered" evidence="18">
    <location>
        <begin position="361"/>
        <end position="385"/>
    </location>
</feature>
<dbReference type="Pfam" id="PF00069">
    <property type="entry name" value="Pkinase"/>
    <property type="match status" value="1"/>
</dbReference>
<evidence type="ECO:0000256" key="2">
    <source>
        <dbReference type="ARBA" id="ARBA00006352"/>
    </source>
</evidence>
<keyword evidence="4" id="KW-0963">Cytoplasm</keyword>
<dbReference type="PANTHER" id="PTHR24353">
    <property type="entry name" value="CYCLIC NUCLEOTIDE-DEPENDENT PROTEIN KINASE"/>
    <property type="match status" value="1"/>
</dbReference>
<dbReference type="GO" id="GO:0004692">
    <property type="term" value="F:cGMP-dependent protein kinase activity"/>
    <property type="evidence" value="ECO:0007669"/>
    <property type="project" value="UniProtKB-EC"/>
</dbReference>
<evidence type="ECO:0000256" key="13">
    <source>
        <dbReference type="ARBA" id="ARBA00022992"/>
    </source>
</evidence>
<evidence type="ECO:0000256" key="9">
    <source>
        <dbReference type="ARBA" id="ARBA00022741"/>
    </source>
</evidence>
<comment type="catalytic activity">
    <reaction evidence="15">
        <text>L-threonyl-[protein] + ATP = O-phospho-L-threonyl-[protein] + ADP + H(+)</text>
        <dbReference type="Rhea" id="RHEA:46608"/>
        <dbReference type="Rhea" id="RHEA-COMP:11060"/>
        <dbReference type="Rhea" id="RHEA-COMP:11605"/>
        <dbReference type="ChEBI" id="CHEBI:15378"/>
        <dbReference type="ChEBI" id="CHEBI:30013"/>
        <dbReference type="ChEBI" id="CHEBI:30616"/>
        <dbReference type="ChEBI" id="CHEBI:61977"/>
        <dbReference type="ChEBI" id="CHEBI:456216"/>
        <dbReference type="EC" id="2.7.11.12"/>
    </reaction>
</comment>
<dbReference type="InterPro" id="IPR000961">
    <property type="entry name" value="AGC-kinase_C"/>
</dbReference>
<dbReference type="CDD" id="cd00038">
    <property type="entry name" value="CAP_ED"/>
    <property type="match status" value="3"/>
</dbReference>
<dbReference type="InterPro" id="IPR014710">
    <property type="entry name" value="RmlC-like_jellyroll"/>
</dbReference>
<evidence type="ECO:0000256" key="3">
    <source>
        <dbReference type="ARBA" id="ARBA00012428"/>
    </source>
</evidence>
<keyword evidence="11 17" id="KW-0067">ATP-binding</keyword>
<dbReference type="GO" id="GO:0005524">
    <property type="term" value="F:ATP binding"/>
    <property type="evidence" value="ECO:0007669"/>
    <property type="project" value="UniProtKB-UniRule"/>
</dbReference>
<feature type="domain" description="Cyclic nucleotide-binding" evidence="20">
    <location>
        <begin position="809"/>
        <end position="919"/>
    </location>
</feature>
<dbReference type="InterPro" id="IPR008271">
    <property type="entry name" value="Ser/Thr_kinase_AS"/>
</dbReference>
<dbReference type="PROSITE" id="PS50011">
    <property type="entry name" value="PROTEIN_KINASE_DOM"/>
    <property type="match status" value="1"/>
</dbReference>
<evidence type="ECO:0000256" key="8">
    <source>
        <dbReference type="ARBA" id="ARBA00022723"/>
    </source>
</evidence>
<comment type="catalytic activity">
    <reaction evidence="16">
        <text>L-seryl-[protein] + ATP = O-phospho-L-seryl-[protein] + ADP + H(+)</text>
        <dbReference type="Rhea" id="RHEA:17989"/>
        <dbReference type="Rhea" id="RHEA-COMP:9863"/>
        <dbReference type="Rhea" id="RHEA-COMP:11604"/>
        <dbReference type="ChEBI" id="CHEBI:15378"/>
        <dbReference type="ChEBI" id="CHEBI:29999"/>
        <dbReference type="ChEBI" id="CHEBI:30616"/>
        <dbReference type="ChEBI" id="CHEBI:83421"/>
        <dbReference type="ChEBI" id="CHEBI:456216"/>
        <dbReference type="EC" id="2.7.11.12"/>
    </reaction>
</comment>
<gene>
    <name evidence="23" type="ORF">POBO1169_LOCUS10179</name>
</gene>
<sequence length="1510" mass="167963">MGLLCCFSSTAKVPTEKPHQQVTVIHELAAQNAIPDKSEKAAVHLEPATAEANQVHIELPPALPPMPGGGRGKRSLSGIFDIFFVDGFPVPLDTPSFIQVFQLDESNPFLPRLLEFYDTTGSETYEIGIGEFLACSAFFAQNSSIDLHEEQEKSLHFVWSLFDWDQEGRLSAEKFLEILREIHGVNDNTEPQYNKTAVMTCIDEIACVLDDQIDWLGFRGIFMECFRVVIQGALSLYSVLQEYTVPSLVLLDHIQTSPKIISTALKCRTRFSAVPQKYDLALVPSMQVDELAAGESYSLEGEDQEKLAQLTMVLELAKLEALEALQLITQASEPMDELGQGQGATKTQKWLSLLQEVEGKLETSLPEDEDEEDPHEPDGHGDRVVNMRSTSCGVLRSAWGLNNNPGLDWEKQRPSVAASTGMNALPRPQTGFLPSGPRRNTGLGWGREFDLKRSTMDGPEFAQRQTHEGNTAYSAESVVRRLTMSSDGARRITRAFKSGSRSFDADMEEVVQDKSIITADSIMLIKKPRGESSEEGSIRPRSYTDVTMRTLADLFSEEDRGSQDSASVEEGARSLSSEKSTDGPPLGSLRTRSSSQAEPSNGDHTASRSKRAESGKGLAAVAAANANKMAGSVAANIRKQHNLRRRNQGLMNVQHLEEVSIDVEPKTEKEKLFIARAVQKTTIFKKTHMTMLKERLIDIMYKIEVKAGETIVTEGDTTADEFFVVESGECLFSERRNGILSTLKDAKGPIKFGPATIIEEFTVLLSIPPEFTVVAHTDMVLWGMKRATYAAVQAQHDSYLEEKLHAVPRAARLPKVELQKVASLLKYTTVSEGKIIVEAGARCRTLYILQEGRVEVINKKHQLVDILIPGSTFGDHTFMEHYDPKPSPVVLRAAQQCRFWQIDYDTVADILRRSDDAMQLKAASELPLFSSLTTGQRRMLLTETSVAHLQPLERLFSAGDPCKIYVAISGRLLRMHAWSRVENKAKVLEEKRSLSNAFSSVLINLNEALIPENDMVFDGCSKVGQLDTAQWAMAASTQGAVVMSVSKEALGHIGISVQALILSSREAFLRTVKELEGLSKERISSLAVAVKERQFISGAVLAELGAEQESAFVYIVQEGAVHVVDKGAKLLHTIKEGGLIKDLAKLLKGAQEASCVAVGQTKLYAIPQEEFAADTQDLARPGTAAAPAGVVITDLHKVRRLVVLGEGGYAQVLLVRYNSVLYAMKVLNKAHIIKKQLVEHVYRERDIGLSIRSNFVTRVHHTAQDSKNIYLFMDPVLGTEVFHYMEKNCSTTKRGIPESSAAFFAACVVNALEYLHSRNVVYRDLKLENMLLDQAGFVRLTDLGFAKKLTNGKTYTTCGTLDYMAPEMVNKTGHSEAVDWWSLGVVIFEMVRGLPPFYNTTSDRQKVEWIQRARVNFPPYMSPKCIHLVRQLLQLQPHKRVVDIAELKKHPWFADINWQKLADQTHKTPYVPQPEETLYQMYIPGIMHRAHMQNKGYELTPEESKLFEGF</sequence>